<organism evidence="2 3">
    <name type="scientific">Elysia marginata</name>
    <dbReference type="NCBI Taxonomy" id="1093978"/>
    <lineage>
        <taxon>Eukaryota</taxon>
        <taxon>Metazoa</taxon>
        <taxon>Spiralia</taxon>
        <taxon>Lophotrochozoa</taxon>
        <taxon>Mollusca</taxon>
        <taxon>Gastropoda</taxon>
        <taxon>Heterobranchia</taxon>
        <taxon>Euthyneura</taxon>
        <taxon>Panpulmonata</taxon>
        <taxon>Sacoglossa</taxon>
        <taxon>Placobranchoidea</taxon>
        <taxon>Plakobranchidae</taxon>
        <taxon>Elysia</taxon>
    </lineage>
</organism>
<keyword evidence="3" id="KW-1185">Reference proteome</keyword>
<feature type="compositionally biased region" description="Polar residues" evidence="1">
    <location>
        <begin position="1"/>
        <end position="12"/>
    </location>
</feature>
<evidence type="ECO:0000256" key="1">
    <source>
        <dbReference type="SAM" id="MobiDB-lite"/>
    </source>
</evidence>
<gene>
    <name evidence="2" type="ORF">ElyMa_000543700</name>
</gene>
<protein>
    <submittedName>
        <fullName evidence="2">Uncharacterized protein</fullName>
    </submittedName>
</protein>
<dbReference type="AlphaFoldDB" id="A0AAV4G0D2"/>
<reference evidence="2 3" key="1">
    <citation type="journal article" date="2021" name="Elife">
        <title>Chloroplast acquisition without the gene transfer in kleptoplastic sea slugs, Plakobranchus ocellatus.</title>
        <authorList>
            <person name="Maeda T."/>
            <person name="Takahashi S."/>
            <person name="Yoshida T."/>
            <person name="Shimamura S."/>
            <person name="Takaki Y."/>
            <person name="Nagai Y."/>
            <person name="Toyoda A."/>
            <person name="Suzuki Y."/>
            <person name="Arimoto A."/>
            <person name="Ishii H."/>
            <person name="Satoh N."/>
            <person name="Nishiyama T."/>
            <person name="Hasebe M."/>
            <person name="Maruyama T."/>
            <person name="Minagawa J."/>
            <person name="Obokata J."/>
            <person name="Shigenobu S."/>
        </authorList>
    </citation>
    <scope>NUCLEOTIDE SEQUENCE [LARGE SCALE GENOMIC DNA]</scope>
</reference>
<accession>A0AAV4G0D2</accession>
<dbReference type="EMBL" id="BMAT01001068">
    <property type="protein sequence ID" value="GFR78947.1"/>
    <property type="molecule type" value="Genomic_DNA"/>
</dbReference>
<feature type="compositionally biased region" description="Polar residues" evidence="1">
    <location>
        <begin position="80"/>
        <end position="90"/>
    </location>
</feature>
<feature type="region of interest" description="Disordered" evidence="1">
    <location>
        <begin position="1"/>
        <end position="55"/>
    </location>
</feature>
<evidence type="ECO:0000313" key="2">
    <source>
        <dbReference type="EMBL" id="GFR78947.1"/>
    </source>
</evidence>
<comment type="caution">
    <text evidence="2">The sequence shown here is derived from an EMBL/GenBank/DDBJ whole genome shotgun (WGS) entry which is preliminary data.</text>
</comment>
<dbReference type="Proteomes" id="UP000762676">
    <property type="component" value="Unassembled WGS sequence"/>
</dbReference>
<sequence length="120" mass="13161">MAGQTGDYQSDSLGKDGPGQTTNFSRHIRQRQHYQSMRNKECSPPEVSSTTTMYPAQPKIMDGYYSTFEDRFYALRAPSGEQSAKRNQSKAADGLKGSISQSLPMGVNASYVIVVDAQGL</sequence>
<evidence type="ECO:0000313" key="3">
    <source>
        <dbReference type="Proteomes" id="UP000762676"/>
    </source>
</evidence>
<feature type="region of interest" description="Disordered" evidence="1">
    <location>
        <begin position="78"/>
        <end position="99"/>
    </location>
</feature>
<proteinExistence type="predicted"/>
<name>A0AAV4G0D2_9GAST</name>